<dbReference type="Proteomes" id="UP000016743">
    <property type="component" value="Chromosome"/>
</dbReference>
<gene>
    <name evidence="2" type="ORF">O159_13380</name>
</gene>
<name>U3P527_LEIXC</name>
<dbReference type="AlphaFoldDB" id="U3P527"/>
<keyword evidence="3" id="KW-1185">Reference proteome</keyword>
<accession>U3P527</accession>
<feature type="compositionally biased region" description="Low complexity" evidence="1">
    <location>
        <begin position="53"/>
        <end position="65"/>
    </location>
</feature>
<feature type="region of interest" description="Disordered" evidence="1">
    <location>
        <begin position="1"/>
        <end position="72"/>
    </location>
</feature>
<dbReference type="KEGG" id="lxy:O159_13380"/>
<evidence type="ECO:0000256" key="1">
    <source>
        <dbReference type="SAM" id="MobiDB-lite"/>
    </source>
</evidence>
<feature type="compositionally biased region" description="Low complexity" evidence="1">
    <location>
        <begin position="32"/>
        <end position="45"/>
    </location>
</feature>
<proteinExistence type="predicted"/>
<dbReference type="EMBL" id="CP006734">
    <property type="protein sequence ID" value="AGW41410.1"/>
    <property type="molecule type" value="Genomic_DNA"/>
</dbReference>
<protein>
    <submittedName>
        <fullName evidence="2">Uncharacterized protein</fullName>
    </submittedName>
</protein>
<sequence>MSCRAETKASLDPSGEKAIVVSSHSPSVSCRASGTASGGAAEPSGSGAGGTPGSAHTSGTSTTKTCARRSFV</sequence>
<evidence type="ECO:0000313" key="3">
    <source>
        <dbReference type="Proteomes" id="UP000016743"/>
    </source>
</evidence>
<evidence type="ECO:0000313" key="2">
    <source>
        <dbReference type="EMBL" id="AGW41410.1"/>
    </source>
</evidence>
<reference evidence="2 3" key="1">
    <citation type="journal article" date="2013" name="Genome Announc.">
        <title>Complete Genome Sequence of Leifsonia xyli subsp. cynodontis Strain DSM46306, a Gram-Positive Bacterial Pathogen of Grasses.</title>
        <authorList>
            <person name="Monteiro-Vitorello C.B."/>
            <person name="Zerillo M.M."/>
            <person name="Van Sluys M.A."/>
            <person name="Camargo L.E."/>
            <person name="Kitajima J.P."/>
        </authorList>
    </citation>
    <scope>NUCLEOTIDE SEQUENCE [LARGE SCALE GENOMIC DNA]</scope>
    <source>
        <strain evidence="2 3">DSM 46306</strain>
    </source>
</reference>
<organism evidence="2 3">
    <name type="scientific">Leifsonia xyli subsp. cynodontis DSM 46306</name>
    <dbReference type="NCBI Taxonomy" id="1389489"/>
    <lineage>
        <taxon>Bacteria</taxon>
        <taxon>Bacillati</taxon>
        <taxon>Actinomycetota</taxon>
        <taxon>Actinomycetes</taxon>
        <taxon>Micrococcales</taxon>
        <taxon>Microbacteriaceae</taxon>
        <taxon>Leifsonia</taxon>
    </lineage>
</organism>
<dbReference type="HOGENOM" id="CLU_2717455_0_0_11"/>